<sequence length="277" mass="31100">MPAVAVALLAFVGLFLSFTAVWISQLRSRNAGMIDPVWAVTLGGMAVFVAGLGSGPVLNRALVATGGGIWGLRLARYLWRRNHRQPEDRRYRQFRLQWGDAAPRNMFWLFQLQALISMMLSVAFFVPAYSPDAPSRSAAVAAVSIWLVAVAGEAAADRQLKRFLAAPGRRDGVCRVGWWRYSRHPNYFFECLHWCAYAALAIGMPWGWLTLMPPFLMAWLLLRVSGLPLLEAHLVRTRPGYREYMRTTSALVPWPPRPAACPPLARPDHPEDRSTRS</sequence>
<gene>
    <name evidence="3" type="ORF">DT99_30345</name>
</gene>
<evidence type="ECO:0000313" key="3">
    <source>
        <dbReference type="EMBL" id="KEA56037.1"/>
    </source>
</evidence>
<dbReference type="Gene3D" id="1.20.120.1630">
    <property type="match status" value="1"/>
</dbReference>
<name>A0A071M5M2_9BURK</name>
<dbReference type="PANTHER" id="PTHR32251">
    <property type="entry name" value="3-OXO-5-ALPHA-STEROID 4-DEHYDROGENASE"/>
    <property type="match status" value="1"/>
</dbReference>
<comment type="caution">
    <text evidence="3">The sequence shown here is derived from an EMBL/GenBank/DDBJ whole genome shotgun (WGS) entry which is preliminary data.</text>
</comment>
<keyword evidence="2" id="KW-1133">Transmembrane helix</keyword>
<feature type="compositionally biased region" description="Pro residues" evidence="1">
    <location>
        <begin position="256"/>
        <end position="265"/>
    </location>
</feature>
<dbReference type="InterPro" id="IPR010721">
    <property type="entry name" value="UstE-like"/>
</dbReference>
<feature type="transmembrane region" description="Helical" evidence="2">
    <location>
        <begin position="138"/>
        <end position="156"/>
    </location>
</feature>
<evidence type="ECO:0000256" key="2">
    <source>
        <dbReference type="SAM" id="Phobius"/>
    </source>
</evidence>
<dbReference type="EMBL" id="JJOA01000034">
    <property type="protein sequence ID" value="KEA56037.1"/>
    <property type="molecule type" value="Genomic_DNA"/>
</dbReference>
<dbReference type="OrthoDB" id="9779233at2"/>
<reference evidence="3" key="1">
    <citation type="submission" date="2014-04" db="EMBL/GenBank/DDBJ databases">
        <title>In planta biocontrol of soil-borne Fusarium wilt of banana through a plant endophytic bacterium, Burkholderia cenocepacia 869T2.</title>
        <authorList>
            <person name="Ho Y.-N."/>
            <person name="Chiang H.-M."/>
            <person name="Chao C.-P."/>
            <person name="Su C.-C."/>
            <person name="Hsu H.-F."/>
            <person name="Guo C.-T."/>
            <person name="Hsieh J.-L."/>
            <person name="Huang C.-C."/>
        </authorList>
    </citation>
    <scope>NUCLEOTIDE SEQUENCE [LARGE SCALE GENOMIC DNA]</scope>
    <source>
        <strain evidence="3">869T2</strain>
    </source>
</reference>
<dbReference type="PROSITE" id="PS50244">
    <property type="entry name" value="S5A_REDUCTASE"/>
    <property type="match status" value="1"/>
</dbReference>
<evidence type="ECO:0000256" key="1">
    <source>
        <dbReference type="SAM" id="MobiDB-lite"/>
    </source>
</evidence>
<accession>A0A071M5M2</accession>
<proteinExistence type="predicted"/>
<feature type="transmembrane region" description="Helical" evidence="2">
    <location>
        <begin position="36"/>
        <end position="55"/>
    </location>
</feature>
<feature type="transmembrane region" description="Helical" evidence="2">
    <location>
        <begin position="187"/>
        <end position="209"/>
    </location>
</feature>
<organism evidence="3">
    <name type="scientific">Burkholderia cenocepacia</name>
    <dbReference type="NCBI Taxonomy" id="95486"/>
    <lineage>
        <taxon>Bacteria</taxon>
        <taxon>Pseudomonadati</taxon>
        <taxon>Pseudomonadota</taxon>
        <taxon>Betaproteobacteria</taxon>
        <taxon>Burkholderiales</taxon>
        <taxon>Burkholderiaceae</taxon>
        <taxon>Burkholderia</taxon>
        <taxon>Burkholderia cepacia complex</taxon>
    </lineage>
</organism>
<feature type="transmembrane region" description="Helical" evidence="2">
    <location>
        <begin position="61"/>
        <end position="79"/>
    </location>
</feature>
<keyword evidence="2" id="KW-0472">Membrane</keyword>
<dbReference type="PANTHER" id="PTHR32251:SF17">
    <property type="entry name" value="STEROID 5-ALPHA REDUCTASE C-TERMINAL DOMAIN-CONTAINING PROTEIN"/>
    <property type="match status" value="1"/>
</dbReference>
<dbReference type="GO" id="GO:0016020">
    <property type="term" value="C:membrane"/>
    <property type="evidence" value="ECO:0007669"/>
    <property type="project" value="TreeGrafter"/>
</dbReference>
<keyword evidence="2" id="KW-0812">Transmembrane</keyword>
<dbReference type="Pfam" id="PF06966">
    <property type="entry name" value="DUF1295"/>
    <property type="match status" value="1"/>
</dbReference>
<dbReference type="AlphaFoldDB" id="A0A071M5M2"/>
<feature type="transmembrane region" description="Helical" evidence="2">
    <location>
        <begin position="106"/>
        <end position="126"/>
    </location>
</feature>
<feature type="compositionally biased region" description="Basic and acidic residues" evidence="1">
    <location>
        <begin position="266"/>
        <end position="277"/>
    </location>
</feature>
<feature type="region of interest" description="Disordered" evidence="1">
    <location>
        <begin position="256"/>
        <end position="277"/>
    </location>
</feature>
<protein>
    <submittedName>
        <fullName evidence="3">Membrane protein</fullName>
    </submittedName>
</protein>
<feature type="transmembrane region" description="Helical" evidence="2">
    <location>
        <begin position="6"/>
        <end position="24"/>
    </location>
</feature>